<proteinExistence type="predicted"/>
<comment type="caution">
    <text evidence="1">The sequence shown here is derived from an EMBL/GenBank/DDBJ whole genome shotgun (WGS) entry which is preliminary data.</text>
</comment>
<dbReference type="EMBL" id="WNTK01000360">
    <property type="protein sequence ID" value="KAG9470090.1"/>
    <property type="molecule type" value="Genomic_DNA"/>
</dbReference>
<protein>
    <submittedName>
        <fullName evidence="1">Uncharacterized protein</fullName>
    </submittedName>
</protein>
<reference evidence="1" key="1">
    <citation type="thesis" date="2020" institute="ProQuest LLC" country="789 East Eisenhower Parkway, Ann Arbor, MI, USA">
        <title>Comparative Genomics and Chromosome Evolution.</title>
        <authorList>
            <person name="Mudd A.B."/>
        </authorList>
    </citation>
    <scope>NUCLEOTIDE SEQUENCE</scope>
    <source>
        <strain evidence="1">HN-11 Male</strain>
        <tissue evidence="1">Kidney and liver</tissue>
    </source>
</reference>
<evidence type="ECO:0000313" key="2">
    <source>
        <dbReference type="Proteomes" id="UP000770717"/>
    </source>
</evidence>
<dbReference type="Proteomes" id="UP000770717">
    <property type="component" value="Unassembled WGS sequence"/>
</dbReference>
<keyword evidence="2" id="KW-1185">Reference proteome</keyword>
<gene>
    <name evidence="1" type="ORF">GDO78_018922</name>
</gene>
<evidence type="ECO:0000313" key="1">
    <source>
        <dbReference type="EMBL" id="KAG9470090.1"/>
    </source>
</evidence>
<dbReference type="AlphaFoldDB" id="A0A8J6JV11"/>
<organism evidence="1 2">
    <name type="scientific">Eleutherodactylus coqui</name>
    <name type="common">Puerto Rican coqui</name>
    <dbReference type="NCBI Taxonomy" id="57060"/>
    <lineage>
        <taxon>Eukaryota</taxon>
        <taxon>Metazoa</taxon>
        <taxon>Chordata</taxon>
        <taxon>Craniata</taxon>
        <taxon>Vertebrata</taxon>
        <taxon>Euteleostomi</taxon>
        <taxon>Amphibia</taxon>
        <taxon>Batrachia</taxon>
        <taxon>Anura</taxon>
        <taxon>Neobatrachia</taxon>
        <taxon>Hyloidea</taxon>
        <taxon>Eleutherodactylidae</taxon>
        <taxon>Eleutherodactylinae</taxon>
        <taxon>Eleutherodactylus</taxon>
        <taxon>Eleutherodactylus</taxon>
    </lineage>
</organism>
<accession>A0A8J6JV11</accession>
<name>A0A8J6JV11_ELECQ</name>
<sequence>MPFLVFSGSDFGHWCQKRNGKVCLVQWNYGTWSTCGGTIDRKFAGTGDLECVSGSMGSLAGVVESFGESVVGEGGGVGFAGLGRRRSS</sequence>